<accession>A0A8S0ZQW7</accession>
<feature type="region of interest" description="Disordered" evidence="1">
    <location>
        <begin position="71"/>
        <end position="110"/>
    </location>
</feature>
<feature type="region of interest" description="Disordered" evidence="1">
    <location>
        <begin position="1"/>
        <end position="20"/>
    </location>
</feature>
<evidence type="ECO:0000313" key="2">
    <source>
        <dbReference type="EMBL" id="CAB3235625.1"/>
    </source>
</evidence>
<comment type="caution">
    <text evidence="2">The sequence shown here is derived from an EMBL/GenBank/DDBJ whole genome shotgun (WGS) entry which is preliminary data.</text>
</comment>
<reference evidence="2 3" key="1">
    <citation type="submission" date="2020-04" db="EMBL/GenBank/DDBJ databases">
        <authorList>
            <person name="Wallbank WR R."/>
            <person name="Pardo Diaz C."/>
            <person name="Kozak K."/>
            <person name="Martin S."/>
            <person name="Jiggins C."/>
            <person name="Moest M."/>
            <person name="Warren A I."/>
            <person name="Byers J.R.P. K."/>
            <person name="Montejo-Kovacevich G."/>
            <person name="Yen C E."/>
        </authorList>
    </citation>
    <scope>NUCLEOTIDE SEQUENCE [LARGE SCALE GENOMIC DNA]</scope>
</reference>
<proteinExistence type="predicted"/>
<name>A0A8S0ZQW7_ARCPL</name>
<dbReference type="AlphaFoldDB" id="A0A8S0ZQW7"/>
<evidence type="ECO:0000256" key="1">
    <source>
        <dbReference type="SAM" id="MobiDB-lite"/>
    </source>
</evidence>
<gene>
    <name evidence="2" type="ORF">APLA_LOCUS7024</name>
</gene>
<dbReference type="EMBL" id="CADEBD010000300">
    <property type="protein sequence ID" value="CAB3235625.1"/>
    <property type="molecule type" value="Genomic_DNA"/>
</dbReference>
<sequence>MQARVPGVDTPAPVLTLSQPDQGVPRVRRAVSGNNHQLNIQQCLRVEIVAKCQNDGVEVIRDVYVSVSTTGAARGERQMTRPRRSARSCGATTARRQRSPTGEPLGLLPPQHTLLAPVRSRAGTSDLVARAYV</sequence>
<protein>
    <submittedName>
        <fullName evidence="2">Uncharacterized protein</fullName>
    </submittedName>
</protein>
<dbReference type="Proteomes" id="UP000494256">
    <property type="component" value="Unassembled WGS sequence"/>
</dbReference>
<organism evidence="2 3">
    <name type="scientific">Arctia plantaginis</name>
    <name type="common">Wood tiger moth</name>
    <name type="synonym">Phalaena plantaginis</name>
    <dbReference type="NCBI Taxonomy" id="874455"/>
    <lineage>
        <taxon>Eukaryota</taxon>
        <taxon>Metazoa</taxon>
        <taxon>Ecdysozoa</taxon>
        <taxon>Arthropoda</taxon>
        <taxon>Hexapoda</taxon>
        <taxon>Insecta</taxon>
        <taxon>Pterygota</taxon>
        <taxon>Neoptera</taxon>
        <taxon>Endopterygota</taxon>
        <taxon>Lepidoptera</taxon>
        <taxon>Glossata</taxon>
        <taxon>Ditrysia</taxon>
        <taxon>Noctuoidea</taxon>
        <taxon>Erebidae</taxon>
        <taxon>Arctiinae</taxon>
        <taxon>Arctia</taxon>
    </lineage>
</organism>
<evidence type="ECO:0000313" key="3">
    <source>
        <dbReference type="Proteomes" id="UP000494256"/>
    </source>
</evidence>